<gene>
    <name evidence="1" type="ORF">CES85_4344</name>
</gene>
<evidence type="ECO:0000313" key="2">
    <source>
        <dbReference type="Proteomes" id="UP000215256"/>
    </source>
</evidence>
<proteinExistence type="predicted"/>
<dbReference type="KEGG" id="och:CES85_4344"/>
<name>A0A248UA36_9HYPH</name>
<dbReference type="Proteomes" id="UP000215256">
    <property type="component" value="Chromosome 2"/>
</dbReference>
<accession>A0A248UA36</accession>
<organism evidence="1 2">
    <name type="scientific">Ochrobactrum quorumnocens</name>
    <dbReference type="NCBI Taxonomy" id="271865"/>
    <lineage>
        <taxon>Bacteria</taxon>
        <taxon>Pseudomonadati</taxon>
        <taxon>Pseudomonadota</taxon>
        <taxon>Alphaproteobacteria</taxon>
        <taxon>Hyphomicrobiales</taxon>
        <taxon>Brucellaceae</taxon>
        <taxon>Brucella/Ochrobactrum group</taxon>
        <taxon>Ochrobactrum</taxon>
    </lineage>
</organism>
<dbReference type="EMBL" id="CP022603">
    <property type="protein sequence ID" value="ASV83564.1"/>
    <property type="molecule type" value="Genomic_DNA"/>
</dbReference>
<protein>
    <submittedName>
        <fullName evidence="1">Uncharacterized protein</fullName>
    </submittedName>
</protein>
<sequence length="43" mass="4894">MCLRLVSSIQTPDIVVANNIIKRGGTNFTTDDTVKLKMHENRY</sequence>
<reference evidence="1 2" key="1">
    <citation type="submission" date="2017-07" db="EMBL/GenBank/DDBJ databases">
        <title>Phylogenetic study on the rhizospheric bacterium Ochrobactrum sp. A44.</title>
        <authorList>
            <person name="Krzyzanowska D.M."/>
            <person name="Ossowicki A."/>
            <person name="Rajewska M."/>
            <person name="Maciag T."/>
            <person name="Kaczynski Z."/>
            <person name="Czerwicka M."/>
            <person name="Jafra S."/>
        </authorList>
    </citation>
    <scope>NUCLEOTIDE SEQUENCE [LARGE SCALE GENOMIC DNA]</scope>
    <source>
        <strain evidence="1 2">A44</strain>
    </source>
</reference>
<dbReference type="AlphaFoldDB" id="A0A248UA36"/>
<evidence type="ECO:0000313" key="1">
    <source>
        <dbReference type="EMBL" id="ASV83564.1"/>
    </source>
</evidence>